<dbReference type="InterPro" id="IPR051199">
    <property type="entry name" value="LPS_LOS_Heptosyltrfase"/>
</dbReference>
<proteinExistence type="predicted"/>
<gene>
    <name evidence="3" type="ORF">ORV05_21665</name>
</gene>
<dbReference type="Gene3D" id="3.40.50.2000">
    <property type="entry name" value="Glycogen Phosphorylase B"/>
    <property type="match status" value="2"/>
</dbReference>
<dbReference type="Pfam" id="PF01075">
    <property type="entry name" value="Glyco_transf_9"/>
    <property type="match status" value="1"/>
</dbReference>
<evidence type="ECO:0000313" key="4">
    <source>
        <dbReference type="Proteomes" id="UP001163203"/>
    </source>
</evidence>
<dbReference type="CDD" id="cd03789">
    <property type="entry name" value="GT9_LPS_heptosyltransferase"/>
    <property type="match status" value="1"/>
</dbReference>
<dbReference type="SUPFAM" id="SSF53756">
    <property type="entry name" value="UDP-Glycosyltransferase/glycogen phosphorylase"/>
    <property type="match status" value="1"/>
</dbReference>
<accession>A0ABY7BFW2</accession>
<dbReference type="EMBL" id="CP113836">
    <property type="protein sequence ID" value="WAL69766.1"/>
    <property type="molecule type" value="Genomic_DNA"/>
</dbReference>
<keyword evidence="4" id="KW-1185">Reference proteome</keyword>
<organism evidence="3 4">
    <name type="scientific">Amycolatopsis cynarae</name>
    <dbReference type="NCBI Taxonomy" id="2995223"/>
    <lineage>
        <taxon>Bacteria</taxon>
        <taxon>Bacillati</taxon>
        <taxon>Actinomycetota</taxon>
        <taxon>Actinomycetes</taxon>
        <taxon>Pseudonocardiales</taxon>
        <taxon>Pseudonocardiaceae</taxon>
        <taxon>Amycolatopsis</taxon>
    </lineage>
</organism>
<dbReference type="PANTHER" id="PTHR30160">
    <property type="entry name" value="TETRAACYLDISACCHARIDE 4'-KINASE-RELATED"/>
    <property type="match status" value="1"/>
</dbReference>
<keyword evidence="1" id="KW-0328">Glycosyltransferase</keyword>
<evidence type="ECO:0000313" key="3">
    <source>
        <dbReference type="EMBL" id="WAL69766.1"/>
    </source>
</evidence>
<name>A0ABY7BFW2_9PSEU</name>
<dbReference type="Proteomes" id="UP001163203">
    <property type="component" value="Chromosome"/>
</dbReference>
<sequence length="315" mass="32105">MAVTTVLVLRALGVGDLLVAVPALRGLRAAFGGARIVLAAPGALGELASLTGAVDEVLPTGGLGELAWAGEPPSVAVNLHGSGPESITDLLRTRPSRLLTHRHPDHPAVHGPAWEPRMREARRWCRLLAHHGIAADPDDLALARPAVPSPAPGAVVVHPGAAFGARRWPAARFAEVAGALAARGRRVVVTGSAAERELAGSVARRAGLGPDAVLAGRTGLAALAALVADAALVVCGDTGVGHLATAYRTPSVLLFGPVSPSRWGPPPDTGDRHAVLWSGCPGDPFADAPGPGLLRITPADVLEAAELVRQEVPHA</sequence>
<keyword evidence="2" id="KW-0808">Transferase</keyword>
<protein>
    <submittedName>
        <fullName evidence="3">Glycosyltransferase family 9 protein</fullName>
    </submittedName>
</protein>
<reference evidence="3" key="1">
    <citation type="submission" date="2022-11" db="EMBL/GenBank/DDBJ databases">
        <authorList>
            <person name="Mo P."/>
        </authorList>
    </citation>
    <scope>NUCLEOTIDE SEQUENCE</scope>
    <source>
        <strain evidence="3">HUAS 11-8</strain>
    </source>
</reference>
<dbReference type="PANTHER" id="PTHR30160:SF1">
    <property type="entry name" value="LIPOPOLYSACCHARIDE 1,2-N-ACETYLGLUCOSAMINETRANSFERASE-RELATED"/>
    <property type="match status" value="1"/>
</dbReference>
<evidence type="ECO:0000256" key="1">
    <source>
        <dbReference type="ARBA" id="ARBA00022676"/>
    </source>
</evidence>
<evidence type="ECO:0000256" key="2">
    <source>
        <dbReference type="ARBA" id="ARBA00022679"/>
    </source>
</evidence>
<dbReference type="InterPro" id="IPR002201">
    <property type="entry name" value="Glyco_trans_9"/>
</dbReference>